<dbReference type="AlphaFoldDB" id="A0A7Y9I7Y9"/>
<organism evidence="7 8">
    <name type="scientific">Microlunatus parietis</name>
    <dbReference type="NCBI Taxonomy" id="682979"/>
    <lineage>
        <taxon>Bacteria</taxon>
        <taxon>Bacillati</taxon>
        <taxon>Actinomycetota</taxon>
        <taxon>Actinomycetes</taxon>
        <taxon>Propionibacteriales</taxon>
        <taxon>Propionibacteriaceae</taxon>
        <taxon>Microlunatus</taxon>
    </lineage>
</organism>
<evidence type="ECO:0000313" key="7">
    <source>
        <dbReference type="EMBL" id="NYE71847.1"/>
    </source>
</evidence>
<comment type="subcellular location">
    <subcellularLocation>
        <location evidence="1">Cell membrane</location>
        <topology evidence="1">Multi-pass membrane protein</topology>
    </subcellularLocation>
</comment>
<keyword evidence="8" id="KW-1185">Reference proteome</keyword>
<dbReference type="Pfam" id="PF07690">
    <property type="entry name" value="MFS_1"/>
    <property type="match status" value="1"/>
</dbReference>
<proteinExistence type="predicted"/>
<feature type="transmembrane region" description="Helical" evidence="6">
    <location>
        <begin position="20"/>
        <end position="42"/>
    </location>
</feature>
<reference evidence="7 8" key="1">
    <citation type="submission" date="2020-07" db="EMBL/GenBank/DDBJ databases">
        <title>Sequencing the genomes of 1000 actinobacteria strains.</title>
        <authorList>
            <person name="Klenk H.-P."/>
        </authorList>
    </citation>
    <scope>NUCLEOTIDE SEQUENCE [LARGE SCALE GENOMIC DNA]</scope>
    <source>
        <strain evidence="7 8">DSM 22083</strain>
    </source>
</reference>
<evidence type="ECO:0000256" key="5">
    <source>
        <dbReference type="ARBA" id="ARBA00023136"/>
    </source>
</evidence>
<dbReference type="Proteomes" id="UP000569914">
    <property type="component" value="Unassembled WGS sequence"/>
</dbReference>
<accession>A0A7Y9I7Y9</accession>
<evidence type="ECO:0000256" key="1">
    <source>
        <dbReference type="ARBA" id="ARBA00004651"/>
    </source>
</evidence>
<keyword evidence="4 6" id="KW-1133">Transmembrane helix</keyword>
<keyword evidence="5 6" id="KW-0472">Membrane</keyword>
<dbReference type="Gene3D" id="1.20.1250.20">
    <property type="entry name" value="MFS general substrate transporter like domains"/>
    <property type="match status" value="1"/>
</dbReference>
<comment type="caution">
    <text evidence="7">The sequence shown here is derived from an EMBL/GenBank/DDBJ whole genome shotgun (WGS) entry which is preliminary data.</text>
</comment>
<evidence type="ECO:0008006" key="9">
    <source>
        <dbReference type="Google" id="ProtNLM"/>
    </source>
</evidence>
<feature type="transmembrane region" description="Helical" evidence="6">
    <location>
        <begin position="48"/>
        <end position="69"/>
    </location>
</feature>
<protein>
    <recommendedName>
        <fullName evidence="9">MFS transporter</fullName>
    </recommendedName>
</protein>
<feature type="transmembrane region" description="Helical" evidence="6">
    <location>
        <begin position="234"/>
        <end position="257"/>
    </location>
</feature>
<keyword evidence="3 6" id="KW-0812">Transmembrane</keyword>
<feature type="transmembrane region" description="Helical" evidence="6">
    <location>
        <begin position="391"/>
        <end position="411"/>
    </location>
</feature>
<keyword evidence="2" id="KW-1003">Cell membrane</keyword>
<dbReference type="RefSeq" id="WP_179752276.1">
    <property type="nucleotide sequence ID" value="NZ_JACCBU010000001.1"/>
</dbReference>
<dbReference type="GO" id="GO:0022857">
    <property type="term" value="F:transmembrane transporter activity"/>
    <property type="evidence" value="ECO:0007669"/>
    <property type="project" value="InterPro"/>
</dbReference>
<gene>
    <name evidence="7" type="ORF">BKA15_003176</name>
</gene>
<feature type="transmembrane region" description="Helical" evidence="6">
    <location>
        <begin position="366"/>
        <end position="385"/>
    </location>
</feature>
<dbReference type="SUPFAM" id="SSF103473">
    <property type="entry name" value="MFS general substrate transporter"/>
    <property type="match status" value="1"/>
</dbReference>
<dbReference type="InterPro" id="IPR036259">
    <property type="entry name" value="MFS_trans_sf"/>
</dbReference>
<dbReference type="PANTHER" id="PTHR23513">
    <property type="entry name" value="INTEGRAL MEMBRANE EFFLUX PROTEIN-RELATED"/>
    <property type="match status" value="1"/>
</dbReference>
<feature type="transmembrane region" description="Helical" evidence="6">
    <location>
        <begin position="263"/>
        <end position="285"/>
    </location>
</feature>
<evidence type="ECO:0000256" key="4">
    <source>
        <dbReference type="ARBA" id="ARBA00022989"/>
    </source>
</evidence>
<feature type="transmembrane region" description="Helical" evidence="6">
    <location>
        <begin position="81"/>
        <end position="103"/>
    </location>
</feature>
<dbReference type="GO" id="GO:0005886">
    <property type="term" value="C:plasma membrane"/>
    <property type="evidence" value="ECO:0007669"/>
    <property type="project" value="UniProtKB-SubCell"/>
</dbReference>
<feature type="transmembrane region" description="Helical" evidence="6">
    <location>
        <begin position="109"/>
        <end position="128"/>
    </location>
</feature>
<dbReference type="EMBL" id="JACCBU010000001">
    <property type="protein sequence ID" value="NYE71847.1"/>
    <property type="molecule type" value="Genomic_DNA"/>
</dbReference>
<evidence type="ECO:0000313" key="8">
    <source>
        <dbReference type="Proteomes" id="UP000569914"/>
    </source>
</evidence>
<dbReference type="CDD" id="cd06173">
    <property type="entry name" value="MFS_MefA_like"/>
    <property type="match status" value="1"/>
</dbReference>
<evidence type="ECO:0000256" key="2">
    <source>
        <dbReference type="ARBA" id="ARBA00022475"/>
    </source>
</evidence>
<dbReference type="PANTHER" id="PTHR23513:SF6">
    <property type="entry name" value="MAJOR FACILITATOR SUPERFAMILY ASSOCIATED DOMAIN-CONTAINING PROTEIN"/>
    <property type="match status" value="1"/>
</dbReference>
<name>A0A7Y9I7Y9_9ACTN</name>
<dbReference type="InterPro" id="IPR011701">
    <property type="entry name" value="MFS"/>
</dbReference>
<evidence type="ECO:0000256" key="3">
    <source>
        <dbReference type="ARBA" id="ARBA00022692"/>
    </source>
</evidence>
<evidence type="ECO:0000256" key="6">
    <source>
        <dbReference type="SAM" id="Phobius"/>
    </source>
</evidence>
<sequence>MINSSRVAAASPRRNINRLWFAQSVSLVGLQTGSVAVPLLAVDVLQASASQVALIGTLSSAPWLVAPVIGTLFDRANRKRLLVVSHLARGLLWLSIPAAYLLGVLTLQQVWLVAGLVGLLGVVFVIGYRTFLPTIVAKAELGAANGKMAGTDAVARATGPAAAGFLVQTLGSAWTILIQTATSWAAAGATVAIRPGSAAPSRARREGRSGRLAEWWRSVIDGFRCLHRIRPLRWLTLADTAYLFCFDVCFAVVVVFFRESLGISAVMIGVIFSVGSLGGIVGAALAHRLRVRAGFDVMIKVAAVLRGAGLIALPLGLLVPGGAVLAVLVAGRAINACAWSVYEVLSDTYQQTVLPDDHRGSATAASLWLGNGAATLGATTAAVLAAVVDVAVLLAVAGIGAVAAGLISFLVDTGGRGERISDERR</sequence>